<dbReference type="Proteomes" id="UP000813444">
    <property type="component" value="Unassembled WGS sequence"/>
</dbReference>
<dbReference type="EMBL" id="JAGPNK010000002">
    <property type="protein sequence ID" value="KAH7326198.1"/>
    <property type="molecule type" value="Genomic_DNA"/>
</dbReference>
<sequence length="143" mass="16059">MRQSPMRLCVGSPLVAAAAAAAASSLRLSWPCAMAVLRPSPTADGIRQNLQERPDADGSSLCDPSSRNPPPALCSSESTWVGERHRAWRRRNCNRKSQIYRVSGNGKGRSMVRRRKEQGETRQEDAWLEDYLLMYIRVLEVDM</sequence>
<organism evidence="3 4">
    <name type="scientific">Stachybotrys elegans</name>
    <dbReference type="NCBI Taxonomy" id="80388"/>
    <lineage>
        <taxon>Eukaryota</taxon>
        <taxon>Fungi</taxon>
        <taxon>Dikarya</taxon>
        <taxon>Ascomycota</taxon>
        <taxon>Pezizomycotina</taxon>
        <taxon>Sordariomycetes</taxon>
        <taxon>Hypocreomycetidae</taxon>
        <taxon>Hypocreales</taxon>
        <taxon>Stachybotryaceae</taxon>
        <taxon>Stachybotrys</taxon>
    </lineage>
</organism>
<feature type="region of interest" description="Disordered" evidence="1">
    <location>
        <begin position="44"/>
        <end position="76"/>
    </location>
</feature>
<keyword evidence="4" id="KW-1185">Reference proteome</keyword>
<feature type="signal peptide" evidence="2">
    <location>
        <begin position="1"/>
        <end position="23"/>
    </location>
</feature>
<gene>
    <name evidence="3" type="ORF">B0I35DRAFT_422098</name>
</gene>
<protein>
    <recommendedName>
        <fullName evidence="5">Secreted protein</fullName>
    </recommendedName>
</protein>
<evidence type="ECO:0000313" key="3">
    <source>
        <dbReference type="EMBL" id="KAH7326198.1"/>
    </source>
</evidence>
<dbReference type="AlphaFoldDB" id="A0A8K0SVY6"/>
<evidence type="ECO:0000256" key="1">
    <source>
        <dbReference type="SAM" id="MobiDB-lite"/>
    </source>
</evidence>
<feature type="chain" id="PRO_5035428466" description="Secreted protein" evidence="2">
    <location>
        <begin position="24"/>
        <end position="143"/>
    </location>
</feature>
<evidence type="ECO:0008006" key="5">
    <source>
        <dbReference type="Google" id="ProtNLM"/>
    </source>
</evidence>
<reference evidence="3" key="1">
    <citation type="journal article" date="2021" name="Nat. Commun.">
        <title>Genetic determinants of endophytism in the Arabidopsis root mycobiome.</title>
        <authorList>
            <person name="Mesny F."/>
            <person name="Miyauchi S."/>
            <person name="Thiergart T."/>
            <person name="Pickel B."/>
            <person name="Atanasova L."/>
            <person name="Karlsson M."/>
            <person name="Huettel B."/>
            <person name="Barry K.W."/>
            <person name="Haridas S."/>
            <person name="Chen C."/>
            <person name="Bauer D."/>
            <person name="Andreopoulos W."/>
            <person name="Pangilinan J."/>
            <person name="LaButti K."/>
            <person name="Riley R."/>
            <person name="Lipzen A."/>
            <person name="Clum A."/>
            <person name="Drula E."/>
            <person name="Henrissat B."/>
            <person name="Kohler A."/>
            <person name="Grigoriev I.V."/>
            <person name="Martin F.M."/>
            <person name="Hacquard S."/>
        </authorList>
    </citation>
    <scope>NUCLEOTIDE SEQUENCE</scope>
    <source>
        <strain evidence="3">MPI-CAGE-CH-0235</strain>
    </source>
</reference>
<evidence type="ECO:0000256" key="2">
    <source>
        <dbReference type="SAM" id="SignalP"/>
    </source>
</evidence>
<name>A0A8K0SVY6_9HYPO</name>
<evidence type="ECO:0000313" key="4">
    <source>
        <dbReference type="Proteomes" id="UP000813444"/>
    </source>
</evidence>
<proteinExistence type="predicted"/>
<comment type="caution">
    <text evidence="3">The sequence shown here is derived from an EMBL/GenBank/DDBJ whole genome shotgun (WGS) entry which is preliminary data.</text>
</comment>
<keyword evidence="2" id="KW-0732">Signal</keyword>
<accession>A0A8K0SVY6</accession>